<sequence length="351" mass="40037">MKNILKKSLSVSFFSSVACLWNFGGISLPATALLLSSGAAGFYFNRRSFRRITKRDTIVLTGCDSGLGYNLALHCHKNLSARVIAGVHRKNSLGAQELVKTGITIQEIDITDSNSVAHFVEKVQEYLKRDNLCLRTFVNNAGAMVFGEFEWQTDSQIRQQVEVNLLGTMQVTKAMIPLLRKHMSRLAIVTSHCACEPLPGVAVYAATKAGLAAWATALRIELKKFGVEVVSFIPGSFVMESNILLRQVTHFEEMEKEMKDEVKSVYGEYFGEYRNYLRPLSQQNSLKRIENQRLFEIFEEVITEQPPRVTYKCEPWRYTYYHTLLKIVPTRLHDILVEKFVQMPIWKPKVK</sequence>
<dbReference type="KEGG" id="fas:105268211"/>
<dbReference type="OrthoDB" id="294295at2759"/>
<protein>
    <submittedName>
        <fullName evidence="4">Estradiol 17-beta-dehydrogenase 2</fullName>
    </submittedName>
</protein>
<organism evidence="3 4">
    <name type="scientific">Fopius arisanus</name>
    <dbReference type="NCBI Taxonomy" id="64838"/>
    <lineage>
        <taxon>Eukaryota</taxon>
        <taxon>Metazoa</taxon>
        <taxon>Ecdysozoa</taxon>
        <taxon>Arthropoda</taxon>
        <taxon>Hexapoda</taxon>
        <taxon>Insecta</taxon>
        <taxon>Pterygota</taxon>
        <taxon>Neoptera</taxon>
        <taxon>Endopterygota</taxon>
        <taxon>Hymenoptera</taxon>
        <taxon>Apocrita</taxon>
        <taxon>Ichneumonoidea</taxon>
        <taxon>Braconidae</taxon>
        <taxon>Opiinae</taxon>
        <taxon>Fopius</taxon>
    </lineage>
</organism>
<keyword evidence="2" id="KW-1133">Transmembrane helix</keyword>
<evidence type="ECO:0000313" key="4">
    <source>
        <dbReference type="RefSeq" id="XP_011305865.1"/>
    </source>
</evidence>
<evidence type="ECO:0000256" key="2">
    <source>
        <dbReference type="SAM" id="Phobius"/>
    </source>
</evidence>
<dbReference type="SUPFAM" id="SSF51735">
    <property type="entry name" value="NAD(P)-binding Rossmann-fold domains"/>
    <property type="match status" value="1"/>
</dbReference>
<dbReference type="PANTHER" id="PTHR43313:SF36">
    <property type="entry name" value="D-BETA-HYDROXYBUTYRATE DEHYDROGENASE, MITOCHONDRIAL"/>
    <property type="match status" value="1"/>
</dbReference>
<dbReference type="GO" id="GO:0008202">
    <property type="term" value="P:steroid metabolic process"/>
    <property type="evidence" value="ECO:0007669"/>
    <property type="project" value="TreeGrafter"/>
</dbReference>
<evidence type="ECO:0000256" key="1">
    <source>
        <dbReference type="ARBA" id="ARBA00023002"/>
    </source>
</evidence>
<reference evidence="4" key="1">
    <citation type="submission" date="2025-08" db="UniProtKB">
        <authorList>
            <consortium name="RefSeq"/>
        </authorList>
    </citation>
    <scope>IDENTIFICATION</scope>
    <source>
        <strain evidence="4">USDA-PBARC FA_bdor</strain>
        <tissue evidence="4">Whole organism</tissue>
    </source>
</reference>
<keyword evidence="3" id="KW-1185">Reference proteome</keyword>
<proteinExistence type="predicted"/>
<evidence type="ECO:0000313" key="3">
    <source>
        <dbReference type="Proteomes" id="UP000694866"/>
    </source>
</evidence>
<accession>A0A9R1TB21</accession>
<dbReference type="Gene3D" id="3.40.50.720">
    <property type="entry name" value="NAD(P)-binding Rossmann-like Domain"/>
    <property type="match status" value="1"/>
</dbReference>
<dbReference type="PROSITE" id="PS51257">
    <property type="entry name" value="PROKAR_LIPOPROTEIN"/>
    <property type="match status" value="1"/>
</dbReference>
<dbReference type="PRINTS" id="PR00081">
    <property type="entry name" value="GDHRDH"/>
</dbReference>
<dbReference type="Pfam" id="PF00106">
    <property type="entry name" value="adh_short"/>
    <property type="match status" value="1"/>
</dbReference>
<name>A0A9R1TB21_9HYME</name>
<dbReference type="GeneID" id="105268211"/>
<dbReference type="AlphaFoldDB" id="A0A9R1TB21"/>
<dbReference type="RefSeq" id="XP_011305865.1">
    <property type="nucleotide sequence ID" value="XM_011307563.1"/>
</dbReference>
<keyword evidence="2" id="KW-0472">Membrane</keyword>
<dbReference type="CTD" id="43512"/>
<keyword evidence="2" id="KW-0812">Transmembrane</keyword>
<dbReference type="PANTHER" id="PTHR43313">
    <property type="entry name" value="SHORT-CHAIN DEHYDROGENASE/REDUCTASE FAMILY 9C"/>
    <property type="match status" value="1"/>
</dbReference>
<keyword evidence="1" id="KW-0560">Oxidoreductase</keyword>
<dbReference type="InterPro" id="IPR020904">
    <property type="entry name" value="Sc_DH/Rdtase_CS"/>
</dbReference>
<dbReference type="GO" id="GO:0016491">
    <property type="term" value="F:oxidoreductase activity"/>
    <property type="evidence" value="ECO:0007669"/>
    <property type="project" value="UniProtKB-KW"/>
</dbReference>
<dbReference type="InterPro" id="IPR002347">
    <property type="entry name" value="SDR_fam"/>
</dbReference>
<dbReference type="Proteomes" id="UP000694866">
    <property type="component" value="Unplaced"/>
</dbReference>
<dbReference type="PROSITE" id="PS00061">
    <property type="entry name" value="ADH_SHORT"/>
    <property type="match status" value="1"/>
</dbReference>
<dbReference type="InterPro" id="IPR036291">
    <property type="entry name" value="NAD(P)-bd_dom_sf"/>
</dbReference>
<feature type="transmembrane region" description="Helical" evidence="2">
    <location>
        <begin position="20"/>
        <end position="44"/>
    </location>
</feature>
<gene>
    <name evidence="4" type="primary">LOC105268211</name>
</gene>